<organism evidence="1 2">
    <name type="scientific">Camellia lanceoleosa</name>
    <dbReference type="NCBI Taxonomy" id="1840588"/>
    <lineage>
        <taxon>Eukaryota</taxon>
        <taxon>Viridiplantae</taxon>
        <taxon>Streptophyta</taxon>
        <taxon>Embryophyta</taxon>
        <taxon>Tracheophyta</taxon>
        <taxon>Spermatophyta</taxon>
        <taxon>Magnoliopsida</taxon>
        <taxon>eudicotyledons</taxon>
        <taxon>Gunneridae</taxon>
        <taxon>Pentapetalae</taxon>
        <taxon>asterids</taxon>
        <taxon>Ericales</taxon>
        <taxon>Theaceae</taxon>
        <taxon>Camellia</taxon>
    </lineage>
</organism>
<dbReference type="Proteomes" id="UP001060215">
    <property type="component" value="Chromosome 14"/>
</dbReference>
<reference evidence="1 2" key="1">
    <citation type="journal article" date="2022" name="Plant J.">
        <title>Chromosome-level genome of Camellia lanceoleosa provides a valuable resource for understanding genome evolution and self-incompatibility.</title>
        <authorList>
            <person name="Gong W."/>
            <person name="Xiao S."/>
            <person name="Wang L."/>
            <person name="Liao Z."/>
            <person name="Chang Y."/>
            <person name="Mo W."/>
            <person name="Hu G."/>
            <person name="Li W."/>
            <person name="Zhao G."/>
            <person name="Zhu H."/>
            <person name="Hu X."/>
            <person name="Ji K."/>
            <person name="Xiang X."/>
            <person name="Song Q."/>
            <person name="Yuan D."/>
            <person name="Jin S."/>
            <person name="Zhang L."/>
        </authorList>
    </citation>
    <scope>NUCLEOTIDE SEQUENCE [LARGE SCALE GENOMIC DNA]</scope>
    <source>
        <strain evidence="1">SQ_2022a</strain>
    </source>
</reference>
<proteinExistence type="predicted"/>
<evidence type="ECO:0000313" key="1">
    <source>
        <dbReference type="EMBL" id="KAI7988087.1"/>
    </source>
</evidence>
<comment type="caution">
    <text evidence="1">The sequence shown here is derived from an EMBL/GenBank/DDBJ whole genome shotgun (WGS) entry which is preliminary data.</text>
</comment>
<name>A0ACC0FIY9_9ERIC</name>
<evidence type="ECO:0000313" key="2">
    <source>
        <dbReference type="Proteomes" id="UP001060215"/>
    </source>
</evidence>
<sequence>MMKLSQITSLSEAFSLESCVSEEEVDEQRRDDEQFIADLLCAVPAQPFIFRNYQYPAGTPEIPFAISEGSPSSGRGNANASPQVGYKRNAFIGSSKHHVCQTIRASSVAPYYLEDFSHDVYRWQDGDSPALQLQCEFSFQHLSLFHSA</sequence>
<dbReference type="EMBL" id="CM045771">
    <property type="protein sequence ID" value="KAI7988087.1"/>
    <property type="molecule type" value="Genomic_DNA"/>
</dbReference>
<protein>
    <submittedName>
        <fullName evidence="1">Phospholipase A I</fullName>
    </submittedName>
</protein>
<gene>
    <name evidence="1" type="ORF">LOK49_LG13G01237</name>
</gene>
<accession>A0ACC0FIY9</accession>
<keyword evidence="2" id="KW-1185">Reference proteome</keyword>